<sequence>MCNNDSGSDSGSTAWFVNRGGFRPRGCCSSVEAAPDRRCTARELRGRRKDLGGTFPKARKDGVVLEASVRSDFR</sequence>
<comment type="caution">
    <text evidence="1">The sequence shown here is derived from an EMBL/GenBank/DDBJ whole genome shotgun (WGS) entry which is preliminary data.</text>
</comment>
<dbReference type="Proteomes" id="UP001140949">
    <property type="component" value="Unassembled WGS sequence"/>
</dbReference>
<evidence type="ECO:0000313" key="2">
    <source>
        <dbReference type="Proteomes" id="UP001140949"/>
    </source>
</evidence>
<accession>A0AAX6H251</accession>
<evidence type="ECO:0000313" key="1">
    <source>
        <dbReference type="EMBL" id="KAJ6834883.1"/>
    </source>
</evidence>
<proteinExistence type="predicted"/>
<dbReference type="AlphaFoldDB" id="A0AAX6H251"/>
<protein>
    <submittedName>
        <fullName evidence="1">Uncharacterized protein</fullName>
    </submittedName>
</protein>
<reference evidence="1" key="1">
    <citation type="journal article" date="2023" name="GigaByte">
        <title>Genome assembly of the bearded iris, Iris pallida Lam.</title>
        <authorList>
            <person name="Bruccoleri R.E."/>
            <person name="Oakeley E.J."/>
            <person name="Faust A.M.E."/>
            <person name="Altorfer M."/>
            <person name="Dessus-Babus S."/>
            <person name="Burckhardt D."/>
            <person name="Oertli M."/>
            <person name="Naumann U."/>
            <person name="Petersen F."/>
            <person name="Wong J."/>
        </authorList>
    </citation>
    <scope>NUCLEOTIDE SEQUENCE</scope>
    <source>
        <strain evidence="1">GSM-AAB239-AS_SAM_17_03QT</strain>
    </source>
</reference>
<reference evidence="1" key="2">
    <citation type="submission" date="2023-04" db="EMBL/GenBank/DDBJ databases">
        <authorList>
            <person name="Bruccoleri R.E."/>
            <person name="Oakeley E.J."/>
            <person name="Faust A.-M."/>
            <person name="Dessus-Babus S."/>
            <person name="Altorfer M."/>
            <person name="Burckhardt D."/>
            <person name="Oertli M."/>
            <person name="Naumann U."/>
            <person name="Petersen F."/>
            <person name="Wong J."/>
        </authorList>
    </citation>
    <scope>NUCLEOTIDE SEQUENCE</scope>
    <source>
        <strain evidence="1">GSM-AAB239-AS_SAM_17_03QT</strain>
        <tissue evidence="1">Leaf</tissue>
    </source>
</reference>
<dbReference type="EMBL" id="JANAVB010013695">
    <property type="protein sequence ID" value="KAJ6834883.1"/>
    <property type="molecule type" value="Genomic_DNA"/>
</dbReference>
<organism evidence="1 2">
    <name type="scientific">Iris pallida</name>
    <name type="common">Sweet iris</name>
    <dbReference type="NCBI Taxonomy" id="29817"/>
    <lineage>
        <taxon>Eukaryota</taxon>
        <taxon>Viridiplantae</taxon>
        <taxon>Streptophyta</taxon>
        <taxon>Embryophyta</taxon>
        <taxon>Tracheophyta</taxon>
        <taxon>Spermatophyta</taxon>
        <taxon>Magnoliopsida</taxon>
        <taxon>Liliopsida</taxon>
        <taxon>Asparagales</taxon>
        <taxon>Iridaceae</taxon>
        <taxon>Iridoideae</taxon>
        <taxon>Irideae</taxon>
        <taxon>Iris</taxon>
    </lineage>
</organism>
<name>A0AAX6H251_IRIPA</name>
<keyword evidence="2" id="KW-1185">Reference proteome</keyword>
<gene>
    <name evidence="1" type="ORF">M6B38_332670</name>
</gene>